<dbReference type="STRING" id="578459.A0A0N8PZ97"/>
<dbReference type="HAMAP" id="MF_01818">
    <property type="entry name" value="RNase_Z_BN"/>
    <property type="match status" value="1"/>
</dbReference>
<gene>
    <name evidence="9" type="ORF">RHOBADRAFT_40027</name>
</gene>
<evidence type="ECO:0000256" key="6">
    <source>
        <dbReference type="ARBA" id="ARBA00022759"/>
    </source>
</evidence>
<dbReference type="CDD" id="cd07717">
    <property type="entry name" value="RNaseZ_ZiPD-like_MBL-fold"/>
    <property type="match status" value="1"/>
</dbReference>
<keyword evidence="5" id="KW-0479">Metal-binding</keyword>
<reference evidence="9 10" key="1">
    <citation type="journal article" date="2015" name="Front. Microbiol.">
        <title>Genome sequence of the plant growth promoting endophytic yeast Rhodotorula graminis WP1.</title>
        <authorList>
            <person name="Firrincieli A."/>
            <person name="Otillar R."/>
            <person name="Salamov A."/>
            <person name="Schmutz J."/>
            <person name="Khan Z."/>
            <person name="Redman R.S."/>
            <person name="Fleck N.D."/>
            <person name="Lindquist E."/>
            <person name="Grigoriev I.V."/>
            <person name="Doty S.L."/>
        </authorList>
    </citation>
    <scope>NUCLEOTIDE SEQUENCE [LARGE SCALE GENOMIC DNA]</scope>
    <source>
        <strain evidence="9 10">WP1</strain>
    </source>
</reference>
<dbReference type="AlphaFoldDB" id="A0A0N8PZ97"/>
<organism evidence="9 10">
    <name type="scientific">Rhodotorula graminis (strain WP1)</name>
    <dbReference type="NCBI Taxonomy" id="578459"/>
    <lineage>
        <taxon>Eukaryota</taxon>
        <taxon>Fungi</taxon>
        <taxon>Dikarya</taxon>
        <taxon>Basidiomycota</taxon>
        <taxon>Pucciniomycotina</taxon>
        <taxon>Microbotryomycetes</taxon>
        <taxon>Sporidiobolales</taxon>
        <taxon>Sporidiobolaceae</taxon>
        <taxon>Rhodotorula</taxon>
    </lineage>
</organism>
<dbReference type="EMBL" id="KQ474091">
    <property type="protein sequence ID" value="KPV71717.1"/>
    <property type="molecule type" value="Genomic_DNA"/>
</dbReference>
<keyword evidence="6" id="KW-0255">Endonuclease</keyword>
<evidence type="ECO:0000313" key="9">
    <source>
        <dbReference type="EMBL" id="KPV71717.1"/>
    </source>
</evidence>
<dbReference type="OrthoDB" id="527344at2759"/>
<proteinExistence type="inferred from homology"/>
<dbReference type="SUPFAM" id="SSF56281">
    <property type="entry name" value="Metallo-hydrolase/oxidoreductase"/>
    <property type="match status" value="1"/>
</dbReference>
<dbReference type="RefSeq" id="XP_018267766.1">
    <property type="nucleotide sequence ID" value="XM_018413679.1"/>
</dbReference>
<name>A0A0N8PZ97_RHOGW</name>
<dbReference type="Proteomes" id="UP000053890">
    <property type="component" value="Unassembled WGS sequence"/>
</dbReference>
<dbReference type="GO" id="GO:0042781">
    <property type="term" value="F:3'-tRNA processing endoribonuclease activity"/>
    <property type="evidence" value="ECO:0007669"/>
    <property type="project" value="TreeGrafter"/>
</dbReference>
<keyword evidence="4" id="KW-0540">Nuclease</keyword>
<evidence type="ECO:0000256" key="4">
    <source>
        <dbReference type="ARBA" id="ARBA00022722"/>
    </source>
</evidence>
<comment type="subunit">
    <text evidence="2">Homodimer.</text>
</comment>
<keyword evidence="10" id="KW-1185">Reference proteome</keyword>
<protein>
    <submittedName>
        <fullName evidence="9">Uncharacterized protein</fullName>
    </submittedName>
</protein>
<evidence type="ECO:0000256" key="5">
    <source>
        <dbReference type="ARBA" id="ARBA00022723"/>
    </source>
</evidence>
<dbReference type="OMA" id="GTQRQMM"/>
<evidence type="ECO:0000256" key="2">
    <source>
        <dbReference type="ARBA" id="ARBA00011738"/>
    </source>
</evidence>
<keyword evidence="8" id="KW-0862">Zinc</keyword>
<evidence type="ECO:0000256" key="1">
    <source>
        <dbReference type="ARBA" id="ARBA00001947"/>
    </source>
</evidence>
<evidence type="ECO:0000313" key="10">
    <source>
        <dbReference type="Proteomes" id="UP000053890"/>
    </source>
</evidence>
<comment type="cofactor">
    <cofactor evidence="1">
        <name>Zn(2+)</name>
        <dbReference type="ChEBI" id="CHEBI:29105"/>
    </cofactor>
</comment>
<keyword evidence="3" id="KW-0819">tRNA processing</keyword>
<keyword evidence="7" id="KW-0378">Hydrolase</keyword>
<sequence length="443" mass="47788">MPPDTISVTFLGTAAGRPSTTRNVSSLVVKLDSKLWVFDAGEATQHQFMDDRCSLSMSRVARLFITHMHGDHINGLPGLLCTISAGEGSVLPGQEDPRLGGSQGIPPTEIYGPSGLRLFLRTCLALTQSILSRPYVVHELLFADEPEEVGELHPSERRGRSIRADERGFWRDVVGEAEGGGVSVSAGPIQHTIRCLGYLLSEAPRALPIQPNLYIPHLKKPANAAALAAQGIKNPLSILSQLQTSREPVTLADGTVLRPPDPNPHGGRRVMILGDTFDARALVELVRPADSSGKPAAGEVDLVVHESTNAYLPTWDDSHAPSKQRDGALVTEASVRALAREHGHSTPQVAGEFARLVGARELVLNHLSVKYPDPDARGAQGASDESRAKWRGMLGEIERQADEALRGGGRVDEGVEVEGSRTARVRTASDFMTVDVVRRDKRQ</sequence>
<evidence type="ECO:0000256" key="8">
    <source>
        <dbReference type="ARBA" id="ARBA00022833"/>
    </source>
</evidence>
<dbReference type="InterPro" id="IPR013471">
    <property type="entry name" value="RNase_Z/BN"/>
</dbReference>
<dbReference type="Gene3D" id="3.60.15.10">
    <property type="entry name" value="Ribonuclease Z/Hydroxyacylglutathione hydrolase-like"/>
    <property type="match status" value="1"/>
</dbReference>
<dbReference type="GO" id="GO:0046872">
    <property type="term" value="F:metal ion binding"/>
    <property type="evidence" value="ECO:0007669"/>
    <property type="project" value="UniProtKB-KW"/>
</dbReference>
<evidence type="ECO:0000256" key="7">
    <source>
        <dbReference type="ARBA" id="ARBA00022801"/>
    </source>
</evidence>
<accession>A0A0N8PZ97</accession>
<dbReference type="GeneID" id="28974128"/>
<dbReference type="Pfam" id="PF23023">
    <property type="entry name" value="Anti-Pycsar_Apyc1"/>
    <property type="match status" value="1"/>
</dbReference>
<dbReference type="InterPro" id="IPR036866">
    <property type="entry name" value="RibonucZ/Hydroxyglut_hydro"/>
</dbReference>
<dbReference type="GO" id="GO:0005634">
    <property type="term" value="C:nucleus"/>
    <property type="evidence" value="ECO:0007669"/>
    <property type="project" value="TreeGrafter"/>
</dbReference>
<evidence type="ECO:0000256" key="3">
    <source>
        <dbReference type="ARBA" id="ARBA00022694"/>
    </source>
</evidence>
<dbReference type="PANTHER" id="PTHR46018:SF2">
    <property type="entry name" value="ZINC PHOSPHODIESTERASE ELAC PROTEIN 1"/>
    <property type="match status" value="1"/>
</dbReference>
<dbReference type="PANTHER" id="PTHR46018">
    <property type="entry name" value="ZINC PHOSPHODIESTERASE ELAC PROTEIN 1"/>
    <property type="match status" value="1"/>
</dbReference>